<comment type="caution">
    <text evidence="6">The sequence shown here is derived from an EMBL/GenBank/DDBJ whole genome shotgun (WGS) entry which is preliminary data.</text>
</comment>
<proteinExistence type="inferred from homology"/>
<dbReference type="PANTHER" id="PTHR43464">
    <property type="entry name" value="METHYLTRANSFERASE"/>
    <property type="match status" value="1"/>
</dbReference>
<dbReference type="GO" id="GO:0010420">
    <property type="term" value="F:polyprenyldihydroxybenzoate methyltransferase activity"/>
    <property type="evidence" value="ECO:0007669"/>
    <property type="project" value="InterPro"/>
</dbReference>
<name>A0A1E3VS51_9HYPH</name>
<dbReference type="PANTHER" id="PTHR43464:SF19">
    <property type="entry name" value="UBIQUINONE BIOSYNTHESIS O-METHYLTRANSFERASE, MITOCHONDRIAL"/>
    <property type="match status" value="1"/>
</dbReference>
<gene>
    <name evidence="5" type="primary">ubiG</name>
    <name evidence="6" type="ORF">AUC70_15840</name>
</gene>
<dbReference type="RefSeq" id="WP_069443680.1">
    <property type="nucleotide sequence ID" value="NZ_LPWE01000005.1"/>
</dbReference>
<comment type="catalytic activity">
    <reaction evidence="5">
        <text>a 3-(all-trans-polyprenyl)benzene-1,2-diol + S-adenosyl-L-methionine = a 2-methoxy-6-(all-trans-polyprenyl)phenol + S-adenosyl-L-homocysteine + H(+)</text>
        <dbReference type="Rhea" id="RHEA:31411"/>
        <dbReference type="Rhea" id="RHEA-COMP:9550"/>
        <dbReference type="Rhea" id="RHEA-COMP:9551"/>
        <dbReference type="ChEBI" id="CHEBI:15378"/>
        <dbReference type="ChEBI" id="CHEBI:57856"/>
        <dbReference type="ChEBI" id="CHEBI:59789"/>
        <dbReference type="ChEBI" id="CHEBI:62729"/>
        <dbReference type="ChEBI" id="CHEBI:62731"/>
        <dbReference type="EC" id="2.1.1.222"/>
    </reaction>
</comment>
<dbReference type="GO" id="GO:0032259">
    <property type="term" value="P:methylation"/>
    <property type="evidence" value="ECO:0007669"/>
    <property type="project" value="UniProtKB-KW"/>
</dbReference>
<keyword evidence="3 5" id="KW-0831">Ubiquinone biosynthesis</keyword>
<reference evidence="6 7" key="1">
    <citation type="journal article" date="2016" name="Environ. Microbiol.">
        <title>New Methyloceanibacter diversity from North Sea sediments includes methanotroph containing solely the soluble methane monooxygenase.</title>
        <authorList>
            <person name="Vekeman B."/>
            <person name="Kerckhof F.M."/>
            <person name="Cremers G."/>
            <person name="de Vos P."/>
            <person name="Vandamme P."/>
            <person name="Boon N."/>
            <person name="Op den Camp H.J."/>
            <person name="Heylen K."/>
        </authorList>
    </citation>
    <scope>NUCLEOTIDE SEQUENCE [LARGE SCALE GENOMIC DNA]</scope>
    <source>
        <strain evidence="6 7">R-67176</strain>
    </source>
</reference>
<dbReference type="STRING" id="1774970.AUC70_15840"/>
<dbReference type="SUPFAM" id="SSF53335">
    <property type="entry name" value="S-adenosyl-L-methionine-dependent methyltransferases"/>
    <property type="match status" value="1"/>
</dbReference>
<evidence type="ECO:0000256" key="5">
    <source>
        <dbReference type="HAMAP-Rule" id="MF_00472"/>
    </source>
</evidence>
<accession>A0A1E3VS51</accession>
<dbReference type="Pfam" id="PF13489">
    <property type="entry name" value="Methyltransf_23"/>
    <property type="match status" value="1"/>
</dbReference>
<comment type="catalytic activity">
    <reaction evidence="5">
        <text>a 3-demethylubiquinol + S-adenosyl-L-methionine = a ubiquinol + S-adenosyl-L-homocysteine + H(+)</text>
        <dbReference type="Rhea" id="RHEA:44380"/>
        <dbReference type="Rhea" id="RHEA-COMP:9566"/>
        <dbReference type="Rhea" id="RHEA-COMP:10914"/>
        <dbReference type="ChEBI" id="CHEBI:15378"/>
        <dbReference type="ChEBI" id="CHEBI:17976"/>
        <dbReference type="ChEBI" id="CHEBI:57856"/>
        <dbReference type="ChEBI" id="CHEBI:59789"/>
        <dbReference type="ChEBI" id="CHEBI:84422"/>
        <dbReference type="EC" id="2.1.1.64"/>
    </reaction>
</comment>
<dbReference type="EC" id="2.1.1.222" evidence="5"/>
<dbReference type="CDD" id="cd02440">
    <property type="entry name" value="AdoMet_MTases"/>
    <property type="match status" value="1"/>
</dbReference>
<dbReference type="UniPathway" id="UPA00232"/>
<dbReference type="HAMAP" id="MF_00472">
    <property type="entry name" value="UbiG"/>
    <property type="match status" value="1"/>
</dbReference>
<evidence type="ECO:0000313" key="7">
    <source>
        <dbReference type="Proteomes" id="UP000094172"/>
    </source>
</evidence>
<dbReference type="GO" id="GO:0102208">
    <property type="term" value="F:2-polyprenyl-6-hydroxyphenol methylase activity"/>
    <property type="evidence" value="ECO:0007669"/>
    <property type="project" value="UniProtKB-EC"/>
</dbReference>
<keyword evidence="1 5" id="KW-0489">Methyltransferase</keyword>
<keyword evidence="2 5" id="KW-0808">Transferase</keyword>
<dbReference type="NCBIfam" id="TIGR01983">
    <property type="entry name" value="UbiG"/>
    <property type="match status" value="1"/>
</dbReference>
<organism evidence="6 7">
    <name type="scientific">Methyloceanibacter stevinii</name>
    <dbReference type="NCBI Taxonomy" id="1774970"/>
    <lineage>
        <taxon>Bacteria</taxon>
        <taxon>Pseudomonadati</taxon>
        <taxon>Pseudomonadota</taxon>
        <taxon>Alphaproteobacteria</taxon>
        <taxon>Hyphomicrobiales</taxon>
        <taxon>Hyphomicrobiaceae</taxon>
        <taxon>Methyloceanibacter</taxon>
    </lineage>
</organism>
<dbReference type="AlphaFoldDB" id="A0A1E3VS51"/>
<feature type="binding site" evidence="5">
    <location>
        <position position="48"/>
    </location>
    <ligand>
        <name>S-adenosyl-L-methionine</name>
        <dbReference type="ChEBI" id="CHEBI:59789"/>
    </ligand>
</feature>
<dbReference type="GO" id="GO:0061542">
    <property type="term" value="F:3-demethylubiquinol 3-O-methyltransferase activity"/>
    <property type="evidence" value="ECO:0007669"/>
    <property type="project" value="UniProtKB-UniRule"/>
</dbReference>
<dbReference type="InterPro" id="IPR029063">
    <property type="entry name" value="SAM-dependent_MTases_sf"/>
</dbReference>
<sequence>MTASQDTAATAAPSTLDSGEVAQFAKLADEWWDESGPFRPLHRLNPTRLTYIRDRLCAQFGRDPKDPPCLEGLRVLDIGCGGGLVSEPLARLGATVTGIDPGTETIAAAKAHADGAGLAIGYEATAAEAVAEQGRRFDVVLLLEVVEHVPDVPAFLARLAPLVADGGVMILSTLNRTLKSYALAIVGAEYVLRWVPAGTHQWDRFVTPEELKAALAGAGLQSTDLTGMTYDPLADDWRLSRDTDVNYFVTATPAAPV</sequence>
<evidence type="ECO:0000313" key="6">
    <source>
        <dbReference type="EMBL" id="ODR96349.1"/>
    </source>
</evidence>
<feature type="binding site" evidence="5">
    <location>
        <position position="79"/>
    </location>
    <ligand>
        <name>S-adenosyl-L-methionine</name>
        <dbReference type="ChEBI" id="CHEBI:59789"/>
    </ligand>
</feature>
<comment type="function">
    <text evidence="5">O-methyltransferase that catalyzes the 2 O-methylation steps in the ubiquinone biosynthetic pathway.</text>
</comment>
<protein>
    <recommendedName>
        <fullName evidence="5">Ubiquinone biosynthesis O-methyltransferase</fullName>
    </recommendedName>
    <alternativeName>
        <fullName evidence="5">2-polyprenyl-6-hydroxyphenol methylase</fullName>
        <ecNumber evidence="5">2.1.1.222</ecNumber>
    </alternativeName>
    <alternativeName>
        <fullName evidence="5">3-demethylubiquinone 3-O-methyltransferase</fullName>
        <ecNumber evidence="5">2.1.1.64</ecNumber>
    </alternativeName>
</protein>
<dbReference type="Proteomes" id="UP000094172">
    <property type="component" value="Unassembled WGS sequence"/>
</dbReference>
<keyword evidence="4 5" id="KW-0949">S-adenosyl-L-methionine</keyword>
<comment type="similarity">
    <text evidence="5">Belongs to the methyltransferase superfamily. UbiG/COQ3 family.</text>
</comment>
<dbReference type="InterPro" id="IPR010233">
    <property type="entry name" value="UbiG_MeTrfase"/>
</dbReference>
<dbReference type="EC" id="2.1.1.64" evidence="5"/>
<keyword evidence="7" id="KW-1185">Reference proteome</keyword>
<evidence type="ECO:0000256" key="1">
    <source>
        <dbReference type="ARBA" id="ARBA00022603"/>
    </source>
</evidence>
<comment type="pathway">
    <text evidence="5">Cofactor biosynthesis; ubiquinone biosynthesis.</text>
</comment>
<evidence type="ECO:0000256" key="4">
    <source>
        <dbReference type="ARBA" id="ARBA00022691"/>
    </source>
</evidence>
<dbReference type="EMBL" id="LPWE01000005">
    <property type="protein sequence ID" value="ODR96349.1"/>
    <property type="molecule type" value="Genomic_DNA"/>
</dbReference>
<evidence type="ECO:0000256" key="2">
    <source>
        <dbReference type="ARBA" id="ARBA00022679"/>
    </source>
</evidence>
<feature type="binding site" evidence="5">
    <location>
        <position position="143"/>
    </location>
    <ligand>
        <name>S-adenosyl-L-methionine</name>
        <dbReference type="ChEBI" id="CHEBI:59789"/>
    </ligand>
</feature>
<dbReference type="Gene3D" id="3.40.50.150">
    <property type="entry name" value="Vaccinia Virus protein VP39"/>
    <property type="match status" value="1"/>
</dbReference>
<feature type="binding site" evidence="5">
    <location>
        <position position="100"/>
    </location>
    <ligand>
        <name>S-adenosyl-L-methionine</name>
        <dbReference type="ChEBI" id="CHEBI:59789"/>
    </ligand>
</feature>
<evidence type="ECO:0000256" key="3">
    <source>
        <dbReference type="ARBA" id="ARBA00022688"/>
    </source>
</evidence>